<evidence type="ECO:0000256" key="3">
    <source>
        <dbReference type="ARBA" id="ARBA00022729"/>
    </source>
</evidence>
<dbReference type="InterPro" id="IPR011990">
    <property type="entry name" value="TPR-like_helical_dom_sf"/>
</dbReference>
<dbReference type="SUPFAM" id="SSF48452">
    <property type="entry name" value="TPR-like"/>
    <property type="match status" value="1"/>
</dbReference>
<feature type="domain" description="RagB/SusD" evidence="7">
    <location>
        <begin position="322"/>
        <end position="462"/>
    </location>
</feature>
<keyword evidence="4" id="KW-0472">Membrane</keyword>
<dbReference type="Gene3D" id="1.25.40.390">
    <property type="match status" value="1"/>
</dbReference>
<dbReference type="AlphaFoldDB" id="A0A1I1R2H9"/>
<keyword evidence="5" id="KW-0998">Cell outer membrane</keyword>
<comment type="subcellular location">
    <subcellularLocation>
        <location evidence="1">Cell outer membrane</location>
    </subcellularLocation>
</comment>
<dbReference type="InterPro" id="IPR012944">
    <property type="entry name" value="SusD_RagB_dom"/>
</dbReference>
<dbReference type="Pfam" id="PF07980">
    <property type="entry name" value="SusD_RagB"/>
    <property type="match status" value="1"/>
</dbReference>
<comment type="similarity">
    <text evidence="2">Belongs to the SusD family.</text>
</comment>
<dbReference type="GO" id="GO:0009279">
    <property type="term" value="C:cell outer membrane"/>
    <property type="evidence" value="ECO:0007669"/>
    <property type="project" value="UniProtKB-SubCell"/>
</dbReference>
<gene>
    <name evidence="9" type="ORF">SAMN05216167_104215</name>
</gene>
<dbReference type="PROSITE" id="PS51257">
    <property type="entry name" value="PROKAR_LIPOPROTEIN"/>
    <property type="match status" value="1"/>
</dbReference>
<evidence type="ECO:0000259" key="7">
    <source>
        <dbReference type="Pfam" id="PF07980"/>
    </source>
</evidence>
<dbReference type="InterPro" id="IPR033985">
    <property type="entry name" value="SusD-like_N"/>
</dbReference>
<evidence type="ECO:0000256" key="2">
    <source>
        <dbReference type="ARBA" id="ARBA00006275"/>
    </source>
</evidence>
<name>A0A1I1R2H9_9BACT</name>
<keyword evidence="3 6" id="KW-0732">Signal</keyword>
<dbReference type="Proteomes" id="UP000198598">
    <property type="component" value="Unassembled WGS sequence"/>
</dbReference>
<organism evidence="9 10">
    <name type="scientific">Spirosoma endophyticum</name>
    <dbReference type="NCBI Taxonomy" id="662367"/>
    <lineage>
        <taxon>Bacteria</taxon>
        <taxon>Pseudomonadati</taxon>
        <taxon>Bacteroidota</taxon>
        <taxon>Cytophagia</taxon>
        <taxon>Cytophagales</taxon>
        <taxon>Cytophagaceae</taxon>
        <taxon>Spirosoma</taxon>
    </lineage>
</organism>
<dbReference type="EMBL" id="FOLQ01000004">
    <property type="protein sequence ID" value="SFD28462.1"/>
    <property type="molecule type" value="Genomic_DNA"/>
</dbReference>
<reference evidence="9 10" key="1">
    <citation type="submission" date="2016-10" db="EMBL/GenBank/DDBJ databases">
        <authorList>
            <person name="de Groot N.N."/>
        </authorList>
    </citation>
    <scope>NUCLEOTIDE SEQUENCE [LARGE SCALE GENOMIC DNA]</scope>
    <source>
        <strain evidence="9 10">DSM 26130</strain>
    </source>
</reference>
<feature type="domain" description="SusD-like N-terminal" evidence="8">
    <location>
        <begin position="68"/>
        <end position="224"/>
    </location>
</feature>
<dbReference type="STRING" id="662367.SAMN05216167_104215"/>
<evidence type="ECO:0000259" key="8">
    <source>
        <dbReference type="Pfam" id="PF14322"/>
    </source>
</evidence>
<evidence type="ECO:0000256" key="4">
    <source>
        <dbReference type="ARBA" id="ARBA00023136"/>
    </source>
</evidence>
<evidence type="ECO:0000256" key="5">
    <source>
        <dbReference type="ARBA" id="ARBA00023237"/>
    </source>
</evidence>
<evidence type="ECO:0000256" key="1">
    <source>
        <dbReference type="ARBA" id="ARBA00004442"/>
    </source>
</evidence>
<protein>
    <submittedName>
        <fullName evidence="9">RagB/SusD domain-containing protein</fullName>
    </submittedName>
</protein>
<dbReference type="CDD" id="cd08977">
    <property type="entry name" value="SusD"/>
    <property type="match status" value="1"/>
</dbReference>
<proteinExistence type="inferred from homology"/>
<feature type="chain" id="PRO_5011526482" evidence="6">
    <location>
        <begin position="21"/>
        <end position="462"/>
    </location>
</feature>
<dbReference type="Pfam" id="PF14322">
    <property type="entry name" value="SusD-like_3"/>
    <property type="match status" value="1"/>
</dbReference>
<accession>A0A1I1R2H9</accession>
<feature type="signal peptide" evidence="6">
    <location>
        <begin position="1"/>
        <end position="20"/>
    </location>
</feature>
<sequence length="462" mass="50688">MVKVIRLIRYSVLVVLVSLAACQPVLEPKPVALLVDDLVLNEPNDVQTVRVGLYSALRGSASPNIIAGDFTVDNIQFNGTFNDYRELGTKQITAANGAVDALWQNLYSTIYVANFILERLPLVSGVPETTRKSVTAEARFLRGWANFIGVYTYGDIPQVTTIDRSINSNIPRTDKTTILTSVLADYTAALTDLPTVASGSTDITTNATYANKITCQAAMARYYLYLKNWAKAEELATTVINSGVYTLEANFIDIVLKDFTHESILEVGYNLTDDPGTGNFALNNLLVGRREVIPSNQLVLALNSTESGTRNTTIGFDSNNLKGNDNGWSVRKYGTASEDNNNIVLMRLAEMYLIRAEARAQQGKLAGTTGAVADINVLRTRAKAPAAAVGAQADVLLVIERERQYELAFEGHRWYDLVRTGRAQAVMSSFSPNWNAKYELWPIPQTEIQQNPALAGKQNPGY</sequence>
<evidence type="ECO:0000313" key="9">
    <source>
        <dbReference type="EMBL" id="SFD28462.1"/>
    </source>
</evidence>
<evidence type="ECO:0000313" key="10">
    <source>
        <dbReference type="Proteomes" id="UP000198598"/>
    </source>
</evidence>
<keyword evidence="10" id="KW-1185">Reference proteome</keyword>
<evidence type="ECO:0000256" key="6">
    <source>
        <dbReference type="SAM" id="SignalP"/>
    </source>
</evidence>